<evidence type="ECO:0000313" key="4">
    <source>
        <dbReference type="EMBL" id="KAF2895366.1"/>
    </source>
</evidence>
<evidence type="ECO:0000313" key="5">
    <source>
        <dbReference type="Proteomes" id="UP000801492"/>
    </source>
</evidence>
<dbReference type="AlphaFoldDB" id="A0A8K0GDU0"/>
<reference evidence="4" key="1">
    <citation type="submission" date="2019-08" db="EMBL/GenBank/DDBJ databases">
        <title>The genome of the North American firefly Photinus pyralis.</title>
        <authorList>
            <consortium name="Photinus pyralis genome working group"/>
            <person name="Fallon T.R."/>
            <person name="Sander Lower S.E."/>
            <person name="Weng J.-K."/>
        </authorList>
    </citation>
    <scope>NUCLEOTIDE SEQUENCE</scope>
    <source>
        <strain evidence="4">TRF0915ILg1</strain>
        <tissue evidence="4">Whole body</tissue>
    </source>
</reference>
<dbReference type="PRINTS" id="PR00111">
    <property type="entry name" value="ABHYDROLASE"/>
</dbReference>
<name>A0A8K0GDU0_IGNLU</name>
<gene>
    <name evidence="4" type="ORF">ILUMI_10820</name>
</gene>
<evidence type="ECO:0000256" key="1">
    <source>
        <dbReference type="ARBA" id="ARBA00008645"/>
    </source>
</evidence>
<dbReference type="GO" id="GO:0016787">
    <property type="term" value="F:hydrolase activity"/>
    <property type="evidence" value="ECO:0007669"/>
    <property type="project" value="UniProtKB-KW"/>
</dbReference>
<protein>
    <recommendedName>
        <fullName evidence="3">AB hydrolase-1 domain-containing protein</fullName>
    </recommendedName>
</protein>
<feature type="domain" description="AB hydrolase-1" evidence="3">
    <location>
        <begin position="27"/>
        <end position="280"/>
    </location>
</feature>
<dbReference type="Proteomes" id="UP000801492">
    <property type="component" value="Unassembled WGS sequence"/>
</dbReference>
<dbReference type="InterPro" id="IPR029058">
    <property type="entry name" value="AB_hydrolase_fold"/>
</dbReference>
<accession>A0A8K0GDU0</accession>
<organism evidence="4 5">
    <name type="scientific">Ignelater luminosus</name>
    <name type="common">Cucubano</name>
    <name type="synonym">Pyrophorus luminosus</name>
    <dbReference type="NCBI Taxonomy" id="2038154"/>
    <lineage>
        <taxon>Eukaryota</taxon>
        <taxon>Metazoa</taxon>
        <taxon>Ecdysozoa</taxon>
        <taxon>Arthropoda</taxon>
        <taxon>Hexapoda</taxon>
        <taxon>Insecta</taxon>
        <taxon>Pterygota</taxon>
        <taxon>Neoptera</taxon>
        <taxon>Endopterygota</taxon>
        <taxon>Coleoptera</taxon>
        <taxon>Polyphaga</taxon>
        <taxon>Elateriformia</taxon>
        <taxon>Elateroidea</taxon>
        <taxon>Elateridae</taxon>
        <taxon>Agrypninae</taxon>
        <taxon>Pyrophorini</taxon>
        <taxon>Ignelater</taxon>
    </lineage>
</organism>
<proteinExistence type="inferred from homology"/>
<evidence type="ECO:0000259" key="3">
    <source>
        <dbReference type="Pfam" id="PF00561"/>
    </source>
</evidence>
<keyword evidence="2" id="KW-0378">Hydrolase</keyword>
<sequence>MDIEELKIPVPWGHVAAKAWGNEKNIPVLMIHGMADNAGSFDQLVPYLPTKFYYICIDLPGHGKSSHFPQYLPLHPLNIILTYKFIVNHLKRDKYIVIGHSWGGRTAIFFTQLYPEHVLKLVLLDAVYLQALSVDGFSQYTVGQFDQITEINDIILNSSRPTYSYDKAVEKIQQGRAYGQTLNKEAAEALFKRSSVAADNGQFYFSNDIRIKTFAVNLLYDKRFANNLIKALPITCPILFIIASESTVRLKRYKSIIDGLKKNNTKCFVKKVKGDHDVHIKQPEVVAKLICNFLDNQSKL</sequence>
<dbReference type="OrthoDB" id="6431331at2759"/>
<dbReference type="GO" id="GO:0016020">
    <property type="term" value="C:membrane"/>
    <property type="evidence" value="ECO:0007669"/>
    <property type="project" value="TreeGrafter"/>
</dbReference>
<dbReference type="EMBL" id="VTPC01005999">
    <property type="protein sequence ID" value="KAF2895366.1"/>
    <property type="molecule type" value="Genomic_DNA"/>
</dbReference>
<evidence type="ECO:0000256" key="2">
    <source>
        <dbReference type="ARBA" id="ARBA00022801"/>
    </source>
</evidence>
<dbReference type="InterPro" id="IPR050266">
    <property type="entry name" value="AB_hydrolase_sf"/>
</dbReference>
<dbReference type="PANTHER" id="PTHR43798:SF14">
    <property type="entry name" value="SERINE HYDROLASE-LIKE PROTEIN DDB_G0286239"/>
    <property type="match status" value="1"/>
</dbReference>
<dbReference type="Pfam" id="PF00561">
    <property type="entry name" value="Abhydrolase_1"/>
    <property type="match status" value="1"/>
</dbReference>
<comment type="caution">
    <text evidence="4">The sequence shown here is derived from an EMBL/GenBank/DDBJ whole genome shotgun (WGS) entry which is preliminary data.</text>
</comment>
<dbReference type="SUPFAM" id="SSF53474">
    <property type="entry name" value="alpha/beta-Hydrolases"/>
    <property type="match status" value="1"/>
</dbReference>
<comment type="similarity">
    <text evidence="1">Belongs to the AB hydrolase superfamily.</text>
</comment>
<dbReference type="Gene3D" id="3.40.50.1820">
    <property type="entry name" value="alpha/beta hydrolase"/>
    <property type="match status" value="1"/>
</dbReference>
<dbReference type="InterPro" id="IPR000073">
    <property type="entry name" value="AB_hydrolase_1"/>
</dbReference>
<dbReference type="PANTHER" id="PTHR43798">
    <property type="entry name" value="MONOACYLGLYCEROL LIPASE"/>
    <property type="match status" value="1"/>
</dbReference>
<keyword evidence="5" id="KW-1185">Reference proteome</keyword>